<dbReference type="EMBL" id="JAAMPU010000107">
    <property type="protein sequence ID" value="NMH29152.1"/>
    <property type="molecule type" value="Genomic_DNA"/>
</dbReference>
<protein>
    <submittedName>
        <fullName evidence="2">Histidine phosphatase family protein</fullName>
    </submittedName>
</protein>
<evidence type="ECO:0000313" key="3">
    <source>
        <dbReference type="Proteomes" id="UP000712080"/>
    </source>
</evidence>
<dbReference type="CDD" id="cd07067">
    <property type="entry name" value="HP_PGM_like"/>
    <property type="match status" value="1"/>
</dbReference>
<dbReference type="PANTHER" id="PTHR47623:SF1">
    <property type="entry name" value="OS09G0287300 PROTEIN"/>
    <property type="match status" value="1"/>
</dbReference>
<dbReference type="RefSeq" id="WP_169528239.1">
    <property type="nucleotide sequence ID" value="NZ_JAAMPU010000107.1"/>
</dbReference>
<reference evidence="2" key="1">
    <citation type="submission" date="2020-02" db="EMBL/GenBank/DDBJ databases">
        <title>Flavobacterium sp. genome.</title>
        <authorList>
            <person name="Jung H.S."/>
            <person name="Baek J.H."/>
            <person name="Jeon C.O."/>
        </authorList>
    </citation>
    <scope>NUCLEOTIDE SEQUENCE</scope>
    <source>
        <strain evidence="2">SE-s28</strain>
    </source>
</reference>
<dbReference type="InterPro" id="IPR013078">
    <property type="entry name" value="His_Pase_superF_clade-1"/>
</dbReference>
<proteinExistence type="predicted"/>
<evidence type="ECO:0000313" key="2">
    <source>
        <dbReference type="EMBL" id="NMH29152.1"/>
    </source>
</evidence>
<dbReference type="Proteomes" id="UP000712080">
    <property type="component" value="Unassembled WGS sequence"/>
</dbReference>
<dbReference type="InterPro" id="IPR029033">
    <property type="entry name" value="His_PPase_superfam"/>
</dbReference>
<dbReference type="SMART" id="SM00855">
    <property type="entry name" value="PGAM"/>
    <property type="match status" value="1"/>
</dbReference>
<keyword evidence="3" id="KW-1185">Reference proteome</keyword>
<accession>A0A972FW71</accession>
<gene>
    <name evidence="2" type="ORF">G6047_14010</name>
</gene>
<organism evidence="2 3">
    <name type="scientific">Flavobacterium silvaticum</name>
    <dbReference type="NCBI Taxonomy" id="1852020"/>
    <lineage>
        <taxon>Bacteria</taxon>
        <taxon>Pseudomonadati</taxon>
        <taxon>Bacteroidota</taxon>
        <taxon>Flavobacteriia</taxon>
        <taxon>Flavobacteriales</taxon>
        <taxon>Flavobacteriaceae</taxon>
        <taxon>Flavobacterium</taxon>
    </lineage>
</organism>
<dbReference type="PANTHER" id="PTHR47623">
    <property type="entry name" value="OS09G0287300 PROTEIN"/>
    <property type="match status" value="1"/>
</dbReference>
<feature type="binding site" evidence="1">
    <location>
        <position position="57"/>
    </location>
    <ligand>
        <name>substrate</name>
    </ligand>
</feature>
<name>A0A972FW71_9FLAO</name>
<sequence>MKTLILVRHAKSSWEAPLRDFDRPLQSRGIHDAHLVSSNLKEELPKTFVIYSSPARRAMETAMIFAQNLSCPLESIIYKDGLYTFERKNLEEQIKSISNIYDNVMLFGHNEAITDFVNKFGDIFVENVATCGLVSLTFDADQWRDIGKGSTRHVVFPRDLKHDHKPL</sequence>
<dbReference type="Pfam" id="PF00300">
    <property type="entry name" value="His_Phos_1"/>
    <property type="match status" value="1"/>
</dbReference>
<dbReference type="AlphaFoldDB" id="A0A972FW71"/>
<dbReference type="Gene3D" id="3.40.50.1240">
    <property type="entry name" value="Phosphoglycerate mutase-like"/>
    <property type="match status" value="1"/>
</dbReference>
<comment type="caution">
    <text evidence="2">The sequence shown here is derived from an EMBL/GenBank/DDBJ whole genome shotgun (WGS) entry which is preliminary data.</text>
</comment>
<evidence type="ECO:0000256" key="1">
    <source>
        <dbReference type="PIRSR" id="PIRSR613078-2"/>
    </source>
</evidence>
<dbReference type="SUPFAM" id="SSF53254">
    <property type="entry name" value="Phosphoglycerate mutase-like"/>
    <property type="match status" value="1"/>
</dbReference>